<evidence type="ECO:0000313" key="2">
    <source>
        <dbReference type="EMBL" id="MBP3956731.1"/>
    </source>
</evidence>
<proteinExistence type="predicted"/>
<name>A0ABS5BSN6_9BACT</name>
<dbReference type="SUPFAM" id="SSF52091">
    <property type="entry name" value="SpoIIaa-like"/>
    <property type="match status" value="1"/>
</dbReference>
<organism evidence="2 3">
    <name type="scientific">Gemmata palustris</name>
    <dbReference type="NCBI Taxonomy" id="2822762"/>
    <lineage>
        <taxon>Bacteria</taxon>
        <taxon>Pseudomonadati</taxon>
        <taxon>Planctomycetota</taxon>
        <taxon>Planctomycetia</taxon>
        <taxon>Gemmatales</taxon>
        <taxon>Gemmataceae</taxon>
        <taxon>Gemmata</taxon>
    </lineage>
</organism>
<evidence type="ECO:0000313" key="3">
    <source>
        <dbReference type="Proteomes" id="UP000676565"/>
    </source>
</evidence>
<protein>
    <submittedName>
        <fullName evidence="2">STAS domain-containing protein</fullName>
    </submittedName>
</protein>
<dbReference type="InterPro" id="IPR036513">
    <property type="entry name" value="STAS_dom_sf"/>
</dbReference>
<accession>A0ABS5BSN6</accession>
<dbReference type="EMBL" id="JAGKQQ010000001">
    <property type="protein sequence ID" value="MBP3956731.1"/>
    <property type="molecule type" value="Genomic_DNA"/>
</dbReference>
<dbReference type="Pfam" id="PF13466">
    <property type="entry name" value="STAS_2"/>
    <property type="match status" value="1"/>
</dbReference>
<feature type="domain" description="STAS" evidence="1">
    <location>
        <begin position="1"/>
        <end position="104"/>
    </location>
</feature>
<dbReference type="RefSeq" id="WP_210655126.1">
    <property type="nucleotide sequence ID" value="NZ_JAGKQQ010000001.1"/>
</dbReference>
<dbReference type="Proteomes" id="UP000676565">
    <property type="component" value="Unassembled WGS sequence"/>
</dbReference>
<dbReference type="Gene3D" id="3.30.750.24">
    <property type="entry name" value="STAS domain"/>
    <property type="match status" value="1"/>
</dbReference>
<evidence type="ECO:0000259" key="1">
    <source>
        <dbReference type="PROSITE" id="PS50801"/>
    </source>
</evidence>
<sequence length="104" mass="10859">MNETAAGPDTEGKGNAPYGITLGESLELAEISEFLVTARAASDSESGVRVDCSAPAFLPTGAVQILIALQRACRERGHPFVVEGIQESAVAYLRLAGLDAILRS</sequence>
<dbReference type="InterPro" id="IPR058548">
    <property type="entry name" value="MlaB-like_STAS"/>
</dbReference>
<dbReference type="PROSITE" id="PS50801">
    <property type="entry name" value="STAS"/>
    <property type="match status" value="1"/>
</dbReference>
<gene>
    <name evidence="2" type="ORF">J8F10_15775</name>
</gene>
<comment type="caution">
    <text evidence="2">The sequence shown here is derived from an EMBL/GenBank/DDBJ whole genome shotgun (WGS) entry which is preliminary data.</text>
</comment>
<reference evidence="2 3" key="1">
    <citation type="submission" date="2021-04" db="EMBL/GenBank/DDBJ databases">
        <authorList>
            <person name="Ivanova A."/>
        </authorList>
    </citation>
    <scope>NUCLEOTIDE SEQUENCE [LARGE SCALE GENOMIC DNA]</scope>
    <source>
        <strain evidence="2 3">G18</strain>
    </source>
</reference>
<keyword evidence="3" id="KW-1185">Reference proteome</keyword>
<dbReference type="InterPro" id="IPR002645">
    <property type="entry name" value="STAS_dom"/>
</dbReference>